<dbReference type="AlphaFoldDB" id="A0AAE1ANU1"/>
<gene>
    <name evidence="2" type="ORF">RRG08_025019</name>
</gene>
<name>A0AAE1ANU1_9GAST</name>
<protein>
    <submittedName>
        <fullName evidence="2">Uncharacterized protein</fullName>
    </submittedName>
</protein>
<sequence length="76" mass="8718">MVSYRSLRRPERLWTNSPAALNEVRYPPLESPLPSRSATLSSTHTHHNKSIKHNSYITLPPPRICPFEDPLSRRGV</sequence>
<evidence type="ECO:0000313" key="3">
    <source>
        <dbReference type="Proteomes" id="UP001283361"/>
    </source>
</evidence>
<reference evidence="2" key="1">
    <citation type="journal article" date="2023" name="G3 (Bethesda)">
        <title>A reference genome for the long-term kleptoplast-retaining sea slug Elysia crispata morphotype clarki.</title>
        <authorList>
            <person name="Eastman K.E."/>
            <person name="Pendleton A.L."/>
            <person name="Shaikh M.A."/>
            <person name="Suttiyut T."/>
            <person name="Ogas R."/>
            <person name="Tomko P."/>
            <person name="Gavelis G."/>
            <person name="Widhalm J.R."/>
            <person name="Wisecaver J.H."/>
        </authorList>
    </citation>
    <scope>NUCLEOTIDE SEQUENCE</scope>
    <source>
        <strain evidence="2">ECLA1</strain>
    </source>
</reference>
<evidence type="ECO:0000313" key="2">
    <source>
        <dbReference type="EMBL" id="KAK3791164.1"/>
    </source>
</evidence>
<organism evidence="2 3">
    <name type="scientific">Elysia crispata</name>
    <name type="common">lettuce slug</name>
    <dbReference type="NCBI Taxonomy" id="231223"/>
    <lineage>
        <taxon>Eukaryota</taxon>
        <taxon>Metazoa</taxon>
        <taxon>Spiralia</taxon>
        <taxon>Lophotrochozoa</taxon>
        <taxon>Mollusca</taxon>
        <taxon>Gastropoda</taxon>
        <taxon>Heterobranchia</taxon>
        <taxon>Euthyneura</taxon>
        <taxon>Panpulmonata</taxon>
        <taxon>Sacoglossa</taxon>
        <taxon>Placobranchoidea</taxon>
        <taxon>Plakobranchidae</taxon>
        <taxon>Elysia</taxon>
    </lineage>
</organism>
<proteinExistence type="predicted"/>
<comment type="caution">
    <text evidence="2">The sequence shown here is derived from an EMBL/GenBank/DDBJ whole genome shotgun (WGS) entry which is preliminary data.</text>
</comment>
<dbReference type="EMBL" id="JAWDGP010001483">
    <property type="protein sequence ID" value="KAK3791164.1"/>
    <property type="molecule type" value="Genomic_DNA"/>
</dbReference>
<accession>A0AAE1ANU1</accession>
<feature type="compositionally biased region" description="Polar residues" evidence="1">
    <location>
        <begin position="34"/>
        <end position="43"/>
    </location>
</feature>
<keyword evidence="3" id="KW-1185">Reference proteome</keyword>
<feature type="region of interest" description="Disordered" evidence="1">
    <location>
        <begin position="30"/>
        <end position="55"/>
    </location>
</feature>
<evidence type="ECO:0000256" key="1">
    <source>
        <dbReference type="SAM" id="MobiDB-lite"/>
    </source>
</evidence>
<dbReference type="Proteomes" id="UP001283361">
    <property type="component" value="Unassembled WGS sequence"/>
</dbReference>